<feature type="domain" description="Mur ligase C-terminal" evidence="12">
    <location>
        <begin position="300"/>
        <end position="417"/>
    </location>
</feature>
<organism evidence="14 15">
    <name type="scientific">Pradoshia eiseniae</name>
    <dbReference type="NCBI Taxonomy" id="2064768"/>
    <lineage>
        <taxon>Bacteria</taxon>
        <taxon>Bacillati</taxon>
        <taxon>Bacillota</taxon>
        <taxon>Bacilli</taxon>
        <taxon>Bacillales</taxon>
        <taxon>Bacillaceae</taxon>
        <taxon>Pradoshia</taxon>
    </lineage>
</organism>
<evidence type="ECO:0000256" key="11">
    <source>
        <dbReference type="PIRNR" id="PIRNR001563"/>
    </source>
</evidence>
<evidence type="ECO:0000256" key="7">
    <source>
        <dbReference type="ARBA" id="ARBA00022840"/>
    </source>
</evidence>
<evidence type="ECO:0000256" key="4">
    <source>
        <dbReference type="ARBA" id="ARBA00022598"/>
    </source>
</evidence>
<evidence type="ECO:0000256" key="10">
    <source>
        <dbReference type="ARBA" id="ARBA00047493"/>
    </source>
</evidence>
<dbReference type="EC" id="6.3.2.17" evidence="3"/>
<evidence type="ECO:0000256" key="8">
    <source>
        <dbReference type="ARBA" id="ARBA00022842"/>
    </source>
</evidence>
<accession>A0A2S7N2W0</accession>
<evidence type="ECO:0000256" key="9">
    <source>
        <dbReference type="ARBA" id="ARBA00030592"/>
    </source>
</evidence>
<dbReference type="GO" id="GO:0005524">
    <property type="term" value="F:ATP binding"/>
    <property type="evidence" value="ECO:0007669"/>
    <property type="project" value="UniProtKB-KW"/>
</dbReference>
<dbReference type="InterPro" id="IPR001645">
    <property type="entry name" value="Folylpolyglutamate_synth"/>
</dbReference>
<dbReference type="GO" id="GO:0004326">
    <property type="term" value="F:tetrahydrofolylpolyglutamate synthase activity"/>
    <property type="evidence" value="ECO:0007669"/>
    <property type="project" value="UniProtKB-EC"/>
</dbReference>
<evidence type="ECO:0000256" key="6">
    <source>
        <dbReference type="ARBA" id="ARBA00022741"/>
    </source>
</evidence>
<dbReference type="Pfam" id="PF08245">
    <property type="entry name" value="Mur_ligase_M"/>
    <property type="match status" value="1"/>
</dbReference>
<dbReference type="PANTHER" id="PTHR11136">
    <property type="entry name" value="FOLYLPOLYGLUTAMATE SYNTHASE-RELATED"/>
    <property type="match status" value="1"/>
</dbReference>
<dbReference type="EMBL" id="PKOZ01000001">
    <property type="protein sequence ID" value="PQD96356.1"/>
    <property type="molecule type" value="Genomic_DNA"/>
</dbReference>
<dbReference type="GO" id="GO:0008841">
    <property type="term" value="F:dihydrofolate synthase activity"/>
    <property type="evidence" value="ECO:0007669"/>
    <property type="project" value="TreeGrafter"/>
</dbReference>
<protein>
    <recommendedName>
        <fullName evidence="3">tetrahydrofolate synthase</fullName>
        <ecNumber evidence="3">6.3.2.17</ecNumber>
    </recommendedName>
    <alternativeName>
        <fullName evidence="9">Tetrahydrofolylpolyglutamate synthase</fullName>
    </alternativeName>
</protein>
<keyword evidence="4 11" id="KW-0436">Ligase</keyword>
<dbReference type="AlphaFoldDB" id="A0A2S7N2W0"/>
<keyword evidence="5" id="KW-0479">Metal-binding</keyword>
<dbReference type="Pfam" id="PF02875">
    <property type="entry name" value="Mur_ligase_C"/>
    <property type="match status" value="1"/>
</dbReference>
<evidence type="ECO:0000256" key="1">
    <source>
        <dbReference type="ARBA" id="ARBA00001946"/>
    </source>
</evidence>
<comment type="similarity">
    <text evidence="2 11">Belongs to the folylpolyglutamate synthase family.</text>
</comment>
<dbReference type="Proteomes" id="UP000239663">
    <property type="component" value="Unassembled WGS sequence"/>
</dbReference>
<dbReference type="SUPFAM" id="SSF53244">
    <property type="entry name" value="MurD-like peptide ligases, peptide-binding domain"/>
    <property type="match status" value="1"/>
</dbReference>
<sequence length="432" mass="48839">MIHSYEEALEFFNDRAVKLGMDFGLERMELVLGRLGNPEKKIPMVHIAGSNGKGSTLAFLKEILMAQGYKVASFTSPYLENPNEQIQIGHEMITDEELVDLVNELIPVLTEIESDRNFLTSFEVYTVLAFMYFEKKRPSIALIETGLGGRLDSTNVIHPLLAIITSISLEHTQLLGDTLAEIAAEKAGIIKEGISVITAVESLEALQPIMDKAAQSHAELFHMGKDFWVENRVLETSWEFFDFQSKAFRYSGLRINMLGRHQLSNASLAIQACTLLERKYGFMVKEESIRSGLANAKWKGRFEQISTDPVIILDGAHNVSGIKALLQTIEERFGDKNVHFIFAALKDKDYPQMIRAIEKKAASITFTQTAMDRMNEARELYKMSEHEQKYIEVNWQEAIKRTCGRITGEDVLIITGSLYFLAEARPFIINSR</sequence>
<comment type="catalytic activity">
    <reaction evidence="10">
        <text>(6S)-5,6,7,8-tetrahydrofolyl-(gamma-L-Glu)(n) + L-glutamate + ATP = (6S)-5,6,7,8-tetrahydrofolyl-(gamma-L-Glu)(n+1) + ADP + phosphate + H(+)</text>
        <dbReference type="Rhea" id="RHEA:10580"/>
        <dbReference type="Rhea" id="RHEA-COMP:14738"/>
        <dbReference type="Rhea" id="RHEA-COMP:14740"/>
        <dbReference type="ChEBI" id="CHEBI:15378"/>
        <dbReference type="ChEBI" id="CHEBI:29985"/>
        <dbReference type="ChEBI" id="CHEBI:30616"/>
        <dbReference type="ChEBI" id="CHEBI:43474"/>
        <dbReference type="ChEBI" id="CHEBI:141005"/>
        <dbReference type="ChEBI" id="CHEBI:456216"/>
        <dbReference type="EC" id="6.3.2.17"/>
    </reaction>
</comment>
<dbReference type="Gene3D" id="3.40.1190.10">
    <property type="entry name" value="Mur-like, catalytic domain"/>
    <property type="match status" value="1"/>
</dbReference>
<dbReference type="InterPro" id="IPR013221">
    <property type="entry name" value="Mur_ligase_cen"/>
</dbReference>
<dbReference type="Gene3D" id="3.90.190.20">
    <property type="entry name" value="Mur ligase, C-terminal domain"/>
    <property type="match status" value="1"/>
</dbReference>
<evidence type="ECO:0000256" key="5">
    <source>
        <dbReference type="ARBA" id="ARBA00022723"/>
    </source>
</evidence>
<comment type="cofactor">
    <cofactor evidence="1">
        <name>Mg(2+)</name>
        <dbReference type="ChEBI" id="CHEBI:18420"/>
    </cofactor>
</comment>
<gene>
    <name evidence="14" type="ORF">CYL18_00200</name>
</gene>
<dbReference type="PIRSF" id="PIRSF001563">
    <property type="entry name" value="Folylpolyglu_synth"/>
    <property type="match status" value="1"/>
</dbReference>
<evidence type="ECO:0000313" key="15">
    <source>
        <dbReference type="Proteomes" id="UP000239663"/>
    </source>
</evidence>
<dbReference type="InterPro" id="IPR036615">
    <property type="entry name" value="Mur_ligase_C_dom_sf"/>
</dbReference>
<keyword evidence="7 11" id="KW-0067">ATP-binding</keyword>
<dbReference type="PANTHER" id="PTHR11136:SF0">
    <property type="entry name" value="DIHYDROFOLATE SYNTHETASE-RELATED"/>
    <property type="match status" value="1"/>
</dbReference>
<proteinExistence type="inferred from homology"/>
<evidence type="ECO:0000256" key="2">
    <source>
        <dbReference type="ARBA" id="ARBA00008276"/>
    </source>
</evidence>
<dbReference type="InterPro" id="IPR036565">
    <property type="entry name" value="Mur-like_cat_sf"/>
</dbReference>
<dbReference type="FunFam" id="3.40.1190.10:FF:000011">
    <property type="entry name" value="Folylpolyglutamate synthase/dihydrofolate synthase"/>
    <property type="match status" value="1"/>
</dbReference>
<dbReference type="GO" id="GO:0046872">
    <property type="term" value="F:metal ion binding"/>
    <property type="evidence" value="ECO:0007669"/>
    <property type="project" value="UniProtKB-KW"/>
</dbReference>
<evidence type="ECO:0000313" key="14">
    <source>
        <dbReference type="EMBL" id="PQD96356.1"/>
    </source>
</evidence>
<keyword evidence="8" id="KW-0460">Magnesium</keyword>
<dbReference type="SUPFAM" id="SSF53623">
    <property type="entry name" value="MurD-like peptide ligases, catalytic domain"/>
    <property type="match status" value="1"/>
</dbReference>
<dbReference type="GO" id="GO:0005737">
    <property type="term" value="C:cytoplasm"/>
    <property type="evidence" value="ECO:0007669"/>
    <property type="project" value="TreeGrafter"/>
</dbReference>
<evidence type="ECO:0000259" key="12">
    <source>
        <dbReference type="Pfam" id="PF02875"/>
    </source>
</evidence>
<dbReference type="InterPro" id="IPR018109">
    <property type="entry name" value="Folylpolyglutamate_synth_CS"/>
</dbReference>
<name>A0A2S7N2W0_9BACI</name>
<reference evidence="14 15" key="1">
    <citation type="submission" date="2017-12" db="EMBL/GenBank/DDBJ databases">
        <title>Taxonomic description and draft genome of Pradoshia cofamensis Gen. nov., sp. nov., a thermotolerant bacillale isolated from anterior gut of earthworm Eisenia fetida.</title>
        <authorList>
            <person name="Saha T."/>
            <person name="Chakraborty R."/>
        </authorList>
    </citation>
    <scope>NUCLEOTIDE SEQUENCE [LARGE SCALE GENOMIC DNA]</scope>
    <source>
        <strain evidence="14 15">EAG3</strain>
    </source>
</reference>
<comment type="caution">
    <text evidence="14">The sequence shown here is derived from an EMBL/GenBank/DDBJ whole genome shotgun (WGS) entry which is preliminary data.</text>
</comment>
<feature type="domain" description="Mur ligase central" evidence="13">
    <location>
        <begin position="47"/>
        <end position="272"/>
    </location>
</feature>
<evidence type="ECO:0000259" key="13">
    <source>
        <dbReference type="Pfam" id="PF08245"/>
    </source>
</evidence>
<dbReference type="InterPro" id="IPR004101">
    <property type="entry name" value="Mur_ligase_C"/>
</dbReference>
<dbReference type="NCBIfam" id="TIGR01499">
    <property type="entry name" value="folC"/>
    <property type="match status" value="1"/>
</dbReference>
<keyword evidence="15" id="KW-1185">Reference proteome</keyword>
<dbReference type="PROSITE" id="PS01012">
    <property type="entry name" value="FOLYLPOLYGLU_SYNT_2"/>
    <property type="match status" value="1"/>
</dbReference>
<keyword evidence="6 11" id="KW-0547">Nucleotide-binding</keyword>
<evidence type="ECO:0000256" key="3">
    <source>
        <dbReference type="ARBA" id="ARBA00013025"/>
    </source>
</evidence>